<reference evidence="8" key="1">
    <citation type="journal article" date="2019" name="Int. J. Syst. Evol. Microbiol.">
        <title>The Global Catalogue of Microorganisms (GCM) 10K type strain sequencing project: providing services to taxonomists for standard genome sequencing and annotation.</title>
        <authorList>
            <consortium name="The Broad Institute Genomics Platform"/>
            <consortium name="The Broad Institute Genome Sequencing Center for Infectious Disease"/>
            <person name="Wu L."/>
            <person name="Ma J."/>
        </authorList>
    </citation>
    <scope>NUCLEOTIDE SEQUENCE [LARGE SCALE GENOMIC DNA]</scope>
    <source>
        <strain evidence="8">JCM 15503</strain>
    </source>
</reference>
<gene>
    <name evidence="7" type="ORF">GCM10009107_53760</name>
</gene>
<dbReference type="PANTHER" id="PTHR42978:SF6">
    <property type="entry name" value="QUORUM-QUENCHING LACTONASE YTNP-RELATED"/>
    <property type="match status" value="1"/>
</dbReference>
<comment type="similarity">
    <text evidence="1">Belongs to the metallo-beta-lactamase superfamily.</text>
</comment>
<keyword evidence="4" id="KW-0862">Zinc</keyword>
<dbReference type="Gene3D" id="3.60.15.10">
    <property type="entry name" value="Ribonuclease Z/Hydroxyacylglutathione hydrolase-like"/>
    <property type="match status" value="1"/>
</dbReference>
<evidence type="ECO:0000313" key="7">
    <source>
        <dbReference type="EMBL" id="GAA0766040.1"/>
    </source>
</evidence>
<evidence type="ECO:0000256" key="2">
    <source>
        <dbReference type="ARBA" id="ARBA00022723"/>
    </source>
</evidence>
<comment type="caution">
    <text evidence="7">The sequence shown here is derived from an EMBL/GenBank/DDBJ whole genome shotgun (WGS) entry which is preliminary data.</text>
</comment>
<dbReference type="SMART" id="SM00849">
    <property type="entry name" value="Lactamase_B"/>
    <property type="match status" value="1"/>
</dbReference>
<keyword evidence="3" id="KW-0378">Hydrolase</keyword>
<feature type="domain" description="Metallo-beta-lactamase" evidence="6">
    <location>
        <begin position="111"/>
        <end position="317"/>
    </location>
</feature>
<dbReference type="SUPFAM" id="SSF56281">
    <property type="entry name" value="Metallo-hydrolase/oxidoreductase"/>
    <property type="match status" value="1"/>
</dbReference>
<evidence type="ECO:0000256" key="5">
    <source>
        <dbReference type="SAM" id="SignalP"/>
    </source>
</evidence>
<sequence>MAMGNLTDVPTSFRQVSMNKTSAIRSAAFVLSTLVAAGFTSLAAAAEPASTAVTQHAQTGLYRYQLGDFEITVLSDGSVPQDLHALLKGGSQPEVDGLLARSFLASPVEASINAFLIDTGSRLVLVDVGAGDFFGPGYGGKLLGRLRAAGKSPADITDILLTHVHTDHSGGLVHEGKAVFPKAALHVGQPDVDFFLAPAHQQGVGGYDKAYFAQATAALTPYKASGQLQPFSGVTTLLPGITAIPTPGHTPGHAFYRVEGRGQAITFIGDVVHVQAVQFPQPAITITYDVDQPAAAQQRQAQFEKLASDRALVAAPHLPFPGLGHVRQEKTGFSFVPVDHHDRDGQ</sequence>
<dbReference type="EMBL" id="BAAAEW010000042">
    <property type="protein sequence ID" value="GAA0766040.1"/>
    <property type="molecule type" value="Genomic_DNA"/>
</dbReference>
<name>A0ABP3VQI2_9BURK</name>
<dbReference type="InterPro" id="IPR051013">
    <property type="entry name" value="MBL_superfamily_lactonases"/>
</dbReference>
<dbReference type="CDD" id="cd07720">
    <property type="entry name" value="OPHC2-like_MBL-fold"/>
    <property type="match status" value="1"/>
</dbReference>
<accession>A0ABP3VQI2</accession>
<evidence type="ECO:0000259" key="6">
    <source>
        <dbReference type="SMART" id="SM00849"/>
    </source>
</evidence>
<dbReference type="Pfam" id="PF00753">
    <property type="entry name" value="Lactamase_B"/>
    <property type="match status" value="1"/>
</dbReference>
<dbReference type="InterPro" id="IPR036866">
    <property type="entry name" value="RibonucZ/Hydroxyglut_hydro"/>
</dbReference>
<dbReference type="InterPro" id="IPR001279">
    <property type="entry name" value="Metallo-B-lactamas"/>
</dbReference>
<dbReference type="PANTHER" id="PTHR42978">
    <property type="entry name" value="QUORUM-QUENCHING LACTONASE YTNP-RELATED-RELATED"/>
    <property type="match status" value="1"/>
</dbReference>
<keyword evidence="8" id="KW-1185">Reference proteome</keyword>
<dbReference type="Proteomes" id="UP001500279">
    <property type="component" value="Unassembled WGS sequence"/>
</dbReference>
<keyword evidence="5" id="KW-0732">Signal</keyword>
<evidence type="ECO:0000313" key="8">
    <source>
        <dbReference type="Proteomes" id="UP001500279"/>
    </source>
</evidence>
<protein>
    <submittedName>
        <fullName evidence="7">MBL fold metallo-hydrolase</fullName>
    </submittedName>
</protein>
<evidence type="ECO:0000256" key="1">
    <source>
        <dbReference type="ARBA" id="ARBA00007749"/>
    </source>
</evidence>
<feature type="signal peptide" evidence="5">
    <location>
        <begin position="1"/>
        <end position="45"/>
    </location>
</feature>
<evidence type="ECO:0000256" key="4">
    <source>
        <dbReference type="ARBA" id="ARBA00022833"/>
    </source>
</evidence>
<keyword evidence="2" id="KW-0479">Metal-binding</keyword>
<feature type="chain" id="PRO_5047242680" evidence="5">
    <location>
        <begin position="46"/>
        <end position="346"/>
    </location>
</feature>
<organism evidence="7 8">
    <name type="scientific">Ideonella azotifigens</name>
    <dbReference type="NCBI Taxonomy" id="513160"/>
    <lineage>
        <taxon>Bacteria</taxon>
        <taxon>Pseudomonadati</taxon>
        <taxon>Pseudomonadota</taxon>
        <taxon>Betaproteobacteria</taxon>
        <taxon>Burkholderiales</taxon>
        <taxon>Sphaerotilaceae</taxon>
        <taxon>Ideonella</taxon>
    </lineage>
</organism>
<proteinExistence type="inferred from homology"/>
<evidence type="ECO:0000256" key="3">
    <source>
        <dbReference type="ARBA" id="ARBA00022801"/>
    </source>
</evidence>